<reference evidence="1" key="1">
    <citation type="submission" date="2022-02" db="EMBL/GenBank/DDBJ databases">
        <title>Plant Genome Project.</title>
        <authorList>
            <person name="Zhang R.-G."/>
        </authorList>
    </citation>
    <scope>NUCLEOTIDE SEQUENCE</scope>
    <source>
        <strain evidence="1">AT1</strain>
    </source>
</reference>
<evidence type="ECO:0000313" key="1">
    <source>
        <dbReference type="EMBL" id="KAI8537065.1"/>
    </source>
</evidence>
<organism evidence="1 2">
    <name type="scientific">Rhododendron molle</name>
    <name type="common">Chinese azalea</name>
    <name type="synonym">Azalea mollis</name>
    <dbReference type="NCBI Taxonomy" id="49168"/>
    <lineage>
        <taxon>Eukaryota</taxon>
        <taxon>Viridiplantae</taxon>
        <taxon>Streptophyta</taxon>
        <taxon>Embryophyta</taxon>
        <taxon>Tracheophyta</taxon>
        <taxon>Spermatophyta</taxon>
        <taxon>Magnoliopsida</taxon>
        <taxon>eudicotyledons</taxon>
        <taxon>Gunneridae</taxon>
        <taxon>Pentapetalae</taxon>
        <taxon>asterids</taxon>
        <taxon>Ericales</taxon>
        <taxon>Ericaceae</taxon>
        <taxon>Ericoideae</taxon>
        <taxon>Rhodoreae</taxon>
        <taxon>Rhododendron</taxon>
    </lineage>
</organism>
<name>A0ACC0M7Y1_RHOML</name>
<accession>A0ACC0M7Y1</accession>
<dbReference type="EMBL" id="CM046397">
    <property type="protein sequence ID" value="KAI8537065.1"/>
    <property type="molecule type" value="Genomic_DNA"/>
</dbReference>
<protein>
    <submittedName>
        <fullName evidence="1">Uncharacterized protein</fullName>
    </submittedName>
</protein>
<evidence type="ECO:0000313" key="2">
    <source>
        <dbReference type="Proteomes" id="UP001062846"/>
    </source>
</evidence>
<comment type="caution">
    <text evidence="1">The sequence shown here is derived from an EMBL/GenBank/DDBJ whole genome shotgun (WGS) entry which is preliminary data.</text>
</comment>
<keyword evidence="2" id="KW-1185">Reference proteome</keyword>
<sequence>MGLGLGRRRRKRWWWRRWRKPTRWMLGVGMWCRWATKLRWSERLIVLVQN</sequence>
<proteinExistence type="predicted"/>
<dbReference type="Proteomes" id="UP001062846">
    <property type="component" value="Chromosome 10"/>
</dbReference>
<gene>
    <name evidence="1" type="ORF">RHMOL_Rhmol10G0305700</name>
</gene>